<dbReference type="KEGG" id="smo:SELMODRAFT_407822"/>
<keyword evidence="4" id="KW-1185">Reference proteome</keyword>
<dbReference type="EMBL" id="GL377572">
    <property type="protein sequence ID" value="EFJ32378.1"/>
    <property type="molecule type" value="Genomic_DNA"/>
</dbReference>
<reference evidence="3 4" key="1">
    <citation type="journal article" date="2011" name="Science">
        <title>The Selaginella genome identifies genetic changes associated with the evolution of vascular plants.</title>
        <authorList>
            <person name="Banks J.A."/>
            <person name="Nishiyama T."/>
            <person name="Hasebe M."/>
            <person name="Bowman J.L."/>
            <person name="Gribskov M."/>
            <person name="dePamphilis C."/>
            <person name="Albert V.A."/>
            <person name="Aono N."/>
            <person name="Aoyama T."/>
            <person name="Ambrose B.A."/>
            <person name="Ashton N.W."/>
            <person name="Axtell M.J."/>
            <person name="Barker E."/>
            <person name="Barker M.S."/>
            <person name="Bennetzen J.L."/>
            <person name="Bonawitz N.D."/>
            <person name="Chapple C."/>
            <person name="Cheng C."/>
            <person name="Correa L.G."/>
            <person name="Dacre M."/>
            <person name="DeBarry J."/>
            <person name="Dreyer I."/>
            <person name="Elias M."/>
            <person name="Engstrom E.M."/>
            <person name="Estelle M."/>
            <person name="Feng L."/>
            <person name="Finet C."/>
            <person name="Floyd S.K."/>
            <person name="Frommer W.B."/>
            <person name="Fujita T."/>
            <person name="Gramzow L."/>
            <person name="Gutensohn M."/>
            <person name="Harholt J."/>
            <person name="Hattori M."/>
            <person name="Heyl A."/>
            <person name="Hirai T."/>
            <person name="Hiwatashi Y."/>
            <person name="Ishikawa M."/>
            <person name="Iwata M."/>
            <person name="Karol K.G."/>
            <person name="Koehler B."/>
            <person name="Kolukisaoglu U."/>
            <person name="Kubo M."/>
            <person name="Kurata T."/>
            <person name="Lalonde S."/>
            <person name="Li K."/>
            <person name="Li Y."/>
            <person name="Litt A."/>
            <person name="Lyons E."/>
            <person name="Manning G."/>
            <person name="Maruyama T."/>
            <person name="Michael T.P."/>
            <person name="Mikami K."/>
            <person name="Miyazaki S."/>
            <person name="Morinaga S."/>
            <person name="Murata T."/>
            <person name="Mueller-Roeber B."/>
            <person name="Nelson D.R."/>
            <person name="Obara M."/>
            <person name="Oguri Y."/>
            <person name="Olmstead R.G."/>
            <person name="Onodera N."/>
            <person name="Petersen B.L."/>
            <person name="Pils B."/>
            <person name="Prigge M."/>
            <person name="Rensing S.A."/>
            <person name="Riano-Pachon D.M."/>
            <person name="Roberts A.W."/>
            <person name="Sato Y."/>
            <person name="Scheller H.V."/>
            <person name="Schulz B."/>
            <person name="Schulz C."/>
            <person name="Shakirov E.V."/>
            <person name="Shibagaki N."/>
            <person name="Shinohara N."/>
            <person name="Shippen D.E."/>
            <person name="Soerensen I."/>
            <person name="Sotooka R."/>
            <person name="Sugimoto N."/>
            <person name="Sugita M."/>
            <person name="Sumikawa N."/>
            <person name="Tanurdzic M."/>
            <person name="Theissen G."/>
            <person name="Ulvskov P."/>
            <person name="Wakazuki S."/>
            <person name="Weng J.K."/>
            <person name="Willats W.W."/>
            <person name="Wipf D."/>
            <person name="Wolf P.G."/>
            <person name="Yang L."/>
            <person name="Zimmer A.D."/>
            <person name="Zhu Q."/>
            <person name="Mitros T."/>
            <person name="Hellsten U."/>
            <person name="Loque D."/>
            <person name="Otillar R."/>
            <person name="Salamov A."/>
            <person name="Schmutz J."/>
            <person name="Shapiro H."/>
            <person name="Lindquist E."/>
            <person name="Lucas S."/>
            <person name="Rokhsar D."/>
            <person name="Grigoriev I.V."/>
        </authorList>
    </citation>
    <scope>NUCLEOTIDE SEQUENCE [LARGE SCALE GENOMIC DNA]</scope>
</reference>
<organism evidence="4">
    <name type="scientific">Selaginella moellendorffii</name>
    <name type="common">Spikemoss</name>
    <dbReference type="NCBI Taxonomy" id="88036"/>
    <lineage>
        <taxon>Eukaryota</taxon>
        <taxon>Viridiplantae</taxon>
        <taxon>Streptophyta</taxon>
        <taxon>Embryophyta</taxon>
        <taxon>Tracheophyta</taxon>
        <taxon>Lycopodiopsida</taxon>
        <taxon>Selaginellales</taxon>
        <taxon>Selaginellaceae</taxon>
        <taxon>Selaginella</taxon>
    </lineage>
</organism>
<dbReference type="InterPro" id="IPR050087">
    <property type="entry name" value="AON_synthase_class-II"/>
</dbReference>
<dbReference type="InParanoid" id="D8R4V5"/>
<name>D8R4V5_SELML</name>
<evidence type="ECO:0000256" key="1">
    <source>
        <dbReference type="ARBA" id="ARBA00008392"/>
    </source>
</evidence>
<dbReference type="PANTHER" id="PTHR13693">
    <property type="entry name" value="CLASS II AMINOTRANSFERASE/8-AMINO-7-OXONONANOATE SYNTHASE"/>
    <property type="match status" value="1"/>
</dbReference>
<dbReference type="GO" id="GO:0003870">
    <property type="term" value="F:5-aminolevulinate synthase activity"/>
    <property type="evidence" value="ECO:0000318"/>
    <property type="project" value="GO_Central"/>
</dbReference>
<gene>
    <name evidence="3" type="ORF">SELMODRAFT_407822</name>
</gene>
<dbReference type="eggNOG" id="KOG1357">
    <property type="taxonomic scope" value="Eukaryota"/>
</dbReference>
<dbReference type="GO" id="GO:0006783">
    <property type="term" value="P:heme biosynthetic process"/>
    <property type="evidence" value="ECO:0000318"/>
    <property type="project" value="GO_Central"/>
</dbReference>
<sequence length="418" mass="47215">MPTVSKELRCASTSLPMMGKKEGYLMHAWASDEKWQLGNTQVFRSKTPPPEHHVVKELFISILAANLLSTCHAVERSLEEMLPNGQDIKLVGGRVFNVYPGDEYLHILPEDKENKGIFLRKDCFHDEAAQHAVEMEYIVVELTDQKENLEKTTSTPCRAEGLGCSIHWQIRCNGLWNGFHDPLNQTTKPYIGKGGIYVASWTTVSCIAQGQPRTRPWKKIIVVIEDIYSIEGEICRLKEIVQVCKAYKCTLMRHTHWKDWESARLILVTYTKSLVLPRDTLGKDISEVGDDKGILAKHPPIVIFAIIHRPCFANFIFYSLSWDASSGAAVPVSSFLKRSSAWSVAFESLGELAIKLLRKVHGHPTREFTGENAKVSGKRNDFTASCFMACVNALLYLGNERNKEHEGRTEMEVESSYL</sequence>
<evidence type="ECO:0000313" key="4">
    <source>
        <dbReference type="Proteomes" id="UP000001514"/>
    </source>
</evidence>
<evidence type="ECO:0000313" key="3">
    <source>
        <dbReference type="EMBL" id="EFJ32378.1"/>
    </source>
</evidence>
<dbReference type="InterPro" id="IPR015421">
    <property type="entry name" value="PyrdxlP-dep_Trfase_major"/>
</dbReference>
<proteinExistence type="inferred from homology"/>
<dbReference type="HOGENOM" id="CLU_657876_0_0_1"/>
<dbReference type="Gramene" id="EFJ32378">
    <property type="protein sequence ID" value="EFJ32378"/>
    <property type="gene ID" value="SELMODRAFT_407822"/>
</dbReference>
<keyword evidence="2" id="KW-0808">Transferase</keyword>
<dbReference type="Gene3D" id="3.40.640.10">
    <property type="entry name" value="Type I PLP-dependent aspartate aminotransferase-like (Major domain)"/>
    <property type="match status" value="1"/>
</dbReference>
<dbReference type="AlphaFoldDB" id="D8R4V5"/>
<dbReference type="PANTHER" id="PTHR13693:SF102">
    <property type="entry name" value="2-AMINO-3-KETOBUTYRATE COENZYME A LIGASE, MITOCHONDRIAL"/>
    <property type="match status" value="1"/>
</dbReference>
<comment type="similarity">
    <text evidence="1">Belongs to the class-II pyridoxal-phosphate-dependent aminotransferase family.</text>
</comment>
<dbReference type="Proteomes" id="UP000001514">
    <property type="component" value="Unassembled WGS sequence"/>
</dbReference>
<evidence type="ECO:0000256" key="2">
    <source>
        <dbReference type="ARBA" id="ARBA00022679"/>
    </source>
</evidence>
<accession>D8R4V5</accession>
<dbReference type="STRING" id="88036.D8R4V5"/>
<protein>
    <submittedName>
        <fullName evidence="3">Uncharacterized protein</fullName>
    </submittedName>
</protein>
<dbReference type="GO" id="GO:0005739">
    <property type="term" value="C:mitochondrion"/>
    <property type="evidence" value="ECO:0000318"/>
    <property type="project" value="GO_Central"/>
</dbReference>